<evidence type="ECO:0000256" key="3">
    <source>
        <dbReference type="ARBA" id="ARBA00022692"/>
    </source>
</evidence>
<evidence type="ECO:0000256" key="5">
    <source>
        <dbReference type="ARBA" id="ARBA00023136"/>
    </source>
</evidence>
<reference evidence="7" key="1">
    <citation type="submission" date="2020-05" db="EMBL/GenBank/DDBJ databases">
        <authorList>
            <person name="Chiriac C."/>
            <person name="Salcher M."/>
            <person name="Ghai R."/>
            <person name="Kavagutti S V."/>
        </authorList>
    </citation>
    <scope>NUCLEOTIDE SEQUENCE</scope>
</reference>
<dbReference type="GO" id="GO:0016020">
    <property type="term" value="C:membrane"/>
    <property type="evidence" value="ECO:0007669"/>
    <property type="project" value="UniProtKB-SubCell"/>
</dbReference>
<dbReference type="GO" id="GO:0017095">
    <property type="term" value="F:heparan sulfate 6-sulfotransferase activity"/>
    <property type="evidence" value="ECO:0007669"/>
    <property type="project" value="TreeGrafter"/>
</dbReference>
<gene>
    <name evidence="7" type="ORF">UFOVP204_109</name>
</gene>
<dbReference type="InterPro" id="IPR027417">
    <property type="entry name" value="P-loop_NTPase"/>
</dbReference>
<dbReference type="Pfam" id="PF03567">
    <property type="entry name" value="Sulfotransfer_2"/>
    <property type="match status" value="1"/>
</dbReference>
<dbReference type="PANTHER" id="PTHR12812">
    <property type="entry name" value="HEPARAN SULFATE 6-O-SULFOTRANSFERASE 3"/>
    <property type="match status" value="1"/>
</dbReference>
<keyword evidence="5" id="KW-0472">Membrane</keyword>
<keyword evidence="3" id="KW-0812">Transmembrane</keyword>
<dbReference type="Gene3D" id="3.40.50.300">
    <property type="entry name" value="P-loop containing nucleotide triphosphate hydrolases"/>
    <property type="match status" value="1"/>
</dbReference>
<evidence type="ECO:0000256" key="2">
    <source>
        <dbReference type="ARBA" id="ARBA00022679"/>
    </source>
</evidence>
<evidence type="ECO:0000256" key="6">
    <source>
        <dbReference type="ARBA" id="ARBA00023180"/>
    </source>
</evidence>
<evidence type="ECO:0000313" key="7">
    <source>
        <dbReference type="EMBL" id="CAB5218227.1"/>
    </source>
</evidence>
<dbReference type="EMBL" id="LR798257">
    <property type="protein sequence ID" value="CAB5218227.1"/>
    <property type="molecule type" value="Genomic_DNA"/>
</dbReference>
<accession>A0A6J7WKJ8</accession>
<keyword evidence="2 7" id="KW-0808">Transferase</keyword>
<dbReference type="InterPro" id="IPR005331">
    <property type="entry name" value="Sulfotransferase"/>
</dbReference>
<comment type="subcellular location">
    <subcellularLocation>
        <location evidence="1">Membrane</location>
        <topology evidence="1">Single-pass membrane protein</topology>
    </subcellularLocation>
</comment>
<proteinExistence type="predicted"/>
<dbReference type="InterPro" id="IPR010635">
    <property type="entry name" value="Heparan_SO4-6-sulfoTrfase"/>
</dbReference>
<protein>
    <submittedName>
        <fullName evidence="7">Sulfotransferase</fullName>
    </submittedName>
</protein>
<dbReference type="SUPFAM" id="SSF52540">
    <property type="entry name" value="P-loop containing nucleoside triphosphate hydrolases"/>
    <property type="match status" value="1"/>
</dbReference>
<organism evidence="7">
    <name type="scientific">uncultured Caudovirales phage</name>
    <dbReference type="NCBI Taxonomy" id="2100421"/>
    <lineage>
        <taxon>Viruses</taxon>
        <taxon>Duplodnaviria</taxon>
        <taxon>Heunggongvirae</taxon>
        <taxon>Uroviricota</taxon>
        <taxon>Caudoviricetes</taxon>
        <taxon>Peduoviridae</taxon>
        <taxon>Maltschvirus</taxon>
        <taxon>Maltschvirus maltsch</taxon>
    </lineage>
</organism>
<dbReference type="PANTHER" id="PTHR12812:SF0">
    <property type="entry name" value="HEPARAN-SULFATE 6-O-SULFOTRANSFERASE"/>
    <property type="match status" value="1"/>
</dbReference>
<name>A0A6J7WKJ8_9CAUD</name>
<evidence type="ECO:0000256" key="1">
    <source>
        <dbReference type="ARBA" id="ARBA00004167"/>
    </source>
</evidence>
<keyword evidence="6" id="KW-0325">Glycoprotein</keyword>
<evidence type="ECO:0000256" key="4">
    <source>
        <dbReference type="ARBA" id="ARBA00022989"/>
    </source>
</evidence>
<keyword evidence="4" id="KW-1133">Transmembrane helix</keyword>
<sequence length="260" mass="30754">MNKIYHYHIPKTGGTYLEHNFYDLIVEQLKLKYTELRNNQYFPHISKELIEDSEYIAGHFGLDPYQYATNIDAYTTIRNPVDRVVSHFAMARNYWLETPEYASLVEPIKMFEKYLESDEFMFSKSNFQARFLTNGLDPLQEPIWEDKKFELYKNAQVCKVALNGWEINKGEPTFENAKKTLDSMFLFGSLDKIDIFTDLLSEWFKNQFGVSYTIPKEEAANKRQSSKDLRSQLEKKHIDKIIELNPIDYQLWEYANANIS</sequence>